<dbReference type="InterPro" id="IPR015421">
    <property type="entry name" value="PyrdxlP-dep_Trfase_major"/>
</dbReference>
<dbReference type="CDD" id="cd07377">
    <property type="entry name" value="WHTH_GntR"/>
    <property type="match status" value="1"/>
</dbReference>
<dbReference type="SUPFAM" id="SSF53383">
    <property type="entry name" value="PLP-dependent transferases"/>
    <property type="match status" value="1"/>
</dbReference>
<dbReference type="InterPro" id="IPR004839">
    <property type="entry name" value="Aminotransferase_I/II_large"/>
</dbReference>
<dbReference type="InterPro" id="IPR015424">
    <property type="entry name" value="PyrdxlP-dep_Trfase"/>
</dbReference>
<dbReference type="InterPro" id="IPR015422">
    <property type="entry name" value="PyrdxlP-dep_Trfase_small"/>
</dbReference>
<dbReference type="Pfam" id="PF00155">
    <property type="entry name" value="Aminotran_1_2"/>
    <property type="match status" value="1"/>
</dbReference>
<keyword evidence="5" id="KW-0804">Transcription</keyword>
<evidence type="ECO:0000256" key="2">
    <source>
        <dbReference type="ARBA" id="ARBA00022898"/>
    </source>
</evidence>
<dbReference type="InterPro" id="IPR036390">
    <property type="entry name" value="WH_DNA-bd_sf"/>
</dbReference>
<dbReference type="GO" id="GO:0003677">
    <property type="term" value="F:DNA binding"/>
    <property type="evidence" value="ECO:0007669"/>
    <property type="project" value="UniProtKB-KW"/>
</dbReference>
<proteinExistence type="inferred from homology"/>
<comment type="similarity">
    <text evidence="1">In the C-terminal section; belongs to the class-I pyridoxal-phosphate-dependent aminotransferase family.</text>
</comment>
<accession>A0A0F5VFQ7</accession>
<dbReference type="PATRIC" id="fig|265726.11.peg.2058"/>
<dbReference type="GO" id="GO:0030170">
    <property type="term" value="F:pyridoxal phosphate binding"/>
    <property type="evidence" value="ECO:0007669"/>
    <property type="project" value="InterPro"/>
</dbReference>
<dbReference type="PANTHER" id="PTHR46577:SF2">
    <property type="entry name" value="TRANSCRIPTIONAL REGULATORY PROTEIN"/>
    <property type="match status" value="1"/>
</dbReference>
<dbReference type="STRING" id="265726.KY46_03560"/>
<evidence type="ECO:0000313" key="8">
    <source>
        <dbReference type="Proteomes" id="UP000033633"/>
    </source>
</evidence>
<evidence type="ECO:0000256" key="1">
    <source>
        <dbReference type="ARBA" id="ARBA00005384"/>
    </source>
</evidence>
<dbReference type="OrthoDB" id="9804020at2"/>
<evidence type="ECO:0000256" key="4">
    <source>
        <dbReference type="ARBA" id="ARBA00023125"/>
    </source>
</evidence>
<dbReference type="SUPFAM" id="SSF46785">
    <property type="entry name" value="Winged helix' DNA-binding domain"/>
    <property type="match status" value="1"/>
</dbReference>
<name>A0A0F5VFQ7_9GAMM</name>
<reference evidence="7 8" key="1">
    <citation type="submission" date="2014-12" db="EMBL/GenBank/DDBJ databases">
        <title>Mercury Reductase activity and rhizosphere competence traits in the genome of root associated Photobacterium halotolerans MELD1.</title>
        <authorList>
            <person name="Mathew D.C."/>
            <person name="Huang C.-C."/>
        </authorList>
    </citation>
    <scope>NUCLEOTIDE SEQUENCE [LARGE SCALE GENOMIC DNA]</scope>
    <source>
        <strain evidence="7 8">MELD1</strain>
    </source>
</reference>
<dbReference type="AlphaFoldDB" id="A0A0F5VFQ7"/>
<dbReference type="PROSITE" id="PS50949">
    <property type="entry name" value="HTH_GNTR"/>
    <property type="match status" value="1"/>
</dbReference>
<sequence>MTQAQHEPPSTEAKYRQVIRELALRIDRGVYQAGDKLPSIRQLSEQLTVSKNTVIRAYQELEAAQKIEAHPRSGYRVTMVPQPTPQAMQAPGFVDLLSLSRTILQQSPSSSLLPTGGAHPNTQFPAIASLYAEIGRHSRYQTHQPSHYLLPPGDEQLRKQLVTVNQWLGISTSPDEILITHGAQQGISMALQVLAKPGDTVIVDSPCYFGNLLLLESLGLKVVEIPSHPQTGMDLTHLSQALAQWPVAAILINPSFNNPTGAVMPRRERERFLSITAGIPVIEDDVFGDLGYSKRPPAIYSLDSDNRVIYCNSLSKTLDSRLRIGWMLAGQYQPRIEKRLLADNMGSLNLMQSAVAEFLKTGKYRTHLSKVRRYYQRNQRAFSQRFCAALDNYPWMAGRYHLYQPDGSFLCWLTLPEQADSYQLYQQALTAGISLLPGNMFCTQDQYRHCLRLSYAVFEENAHWHSGITKLAQLIAAHVEPLIDNSE</sequence>
<feature type="domain" description="HTH gntR-type" evidence="6">
    <location>
        <begin position="12"/>
        <end position="80"/>
    </location>
</feature>
<dbReference type="EMBL" id="JWYV01000002">
    <property type="protein sequence ID" value="KKD00893.1"/>
    <property type="molecule type" value="Genomic_DNA"/>
</dbReference>
<evidence type="ECO:0000256" key="5">
    <source>
        <dbReference type="ARBA" id="ARBA00023163"/>
    </source>
</evidence>
<dbReference type="Pfam" id="PF00392">
    <property type="entry name" value="GntR"/>
    <property type="match status" value="1"/>
</dbReference>
<dbReference type="InterPro" id="IPR000524">
    <property type="entry name" value="Tscrpt_reg_HTH_GntR"/>
</dbReference>
<keyword evidence="2" id="KW-0663">Pyridoxal phosphate</keyword>
<evidence type="ECO:0000259" key="6">
    <source>
        <dbReference type="PROSITE" id="PS50949"/>
    </source>
</evidence>
<dbReference type="Gene3D" id="3.90.1150.10">
    <property type="entry name" value="Aspartate Aminotransferase, domain 1"/>
    <property type="match status" value="1"/>
</dbReference>
<dbReference type="CDD" id="cd00609">
    <property type="entry name" value="AAT_like"/>
    <property type="match status" value="1"/>
</dbReference>
<dbReference type="InterPro" id="IPR051446">
    <property type="entry name" value="HTH_trans_reg/aminotransferase"/>
</dbReference>
<keyword evidence="3" id="KW-0805">Transcription regulation</keyword>
<dbReference type="RefSeq" id="WP_046219257.1">
    <property type="nucleotide sequence ID" value="NZ_JWYV01000002.1"/>
</dbReference>
<protein>
    <submittedName>
        <fullName evidence="7">Transcriptional regulator</fullName>
    </submittedName>
</protein>
<dbReference type="InterPro" id="IPR036388">
    <property type="entry name" value="WH-like_DNA-bd_sf"/>
</dbReference>
<gene>
    <name evidence="7" type="ORF">KY46_03560</name>
</gene>
<keyword evidence="4" id="KW-0238">DNA-binding</keyword>
<dbReference type="Proteomes" id="UP000033633">
    <property type="component" value="Unassembled WGS sequence"/>
</dbReference>
<dbReference type="SMART" id="SM00345">
    <property type="entry name" value="HTH_GNTR"/>
    <property type="match status" value="1"/>
</dbReference>
<dbReference type="GO" id="GO:0003700">
    <property type="term" value="F:DNA-binding transcription factor activity"/>
    <property type="evidence" value="ECO:0007669"/>
    <property type="project" value="InterPro"/>
</dbReference>
<dbReference type="Gene3D" id="3.40.640.10">
    <property type="entry name" value="Type I PLP-dependent aspartate aminotransferase-like (Major domain)"/>
    <property type="match status" value="1"/>
</dbReference>
<dbReference type="PANTHER" id="PTHR46577">
    <property type="entry name" value="HTH-TYPE TRANSCRIPTIONAL REGULATORY PROTEIN GABR"/>
    <property type="match status" value="1"/>
</dbReference>
<evidence type="ECO:0000313" key="7">
    <source>
        <dbReference type="EMBL" id="KKD00893.1"/>
    </source>
</evidence>
<dbReference type="Gene3D" id="1.10.10.10">
    <property type="entry name" value="Winged helix-like DNA-binding domain superfamily/Winged helix DNA-binding domain"/>
    <property type="match status" value="1"/>
</dbReference>
<evidence type="ECO:0000256" key="3">
    <source>
        <dbReference type="ARBA" id="ARBA00023015"/>
    </source>
</evidence>
<organism evidence="7 8">
    <name type="scientific">Photobacterium halotolerans</name>
    <dbReference type="NCBI Taxonomy" id="265726"/>
    <lineage>
        <taxon>Bacteria</taxon>
        <taxon>Pseudomonadati</taxon>
        <taxon>Pseudomonadota</taxon>
        <taxon>Gammaproteobacteria</taxon>
        <taxon>Vibrionales</taxon>
        <taxon>Vibrionaceae</taxon>
        <taxon>Photobacterium</taxon>
    </lineage>
</organism>
<comment type="caution">
    <text evidence="7">The sequence shown here is derived from an EMBL/GenBank/DDBJ whole genome shotgun (WGS) entry which is preliminary data.</text>
</comment>
<keyword evidence="8" id="KW-1185">Reference proteome</keyword>